<dbReference type="InterPro" id="IPR000086">
    <property type="entry name" value="NUDIX_hydrolase_dom"/>
</dbReference>
<dbReference type="Proteomes" id="UP001150569">
    <property type="component" value="Unassembled WGS sequence"/>
</dbReference>
<dbReference type="EMBL" id="JANBPT010000119">
    <property type="protein sequence ID" value="KAJ1927401.1"/>
    <property type="molecule type" value="Genomic_DNA"/>
</dbReference>
<dbReference type="SUPFAM" id="SSF55811">
    <property type="entry name" value="Nudix"/>
    <property type="match status" value="1"/>
</dbReference>
<dbReference type="PANTHER" id="PTHR13622">
    <property type="entry name" value="THIAMIN PYROPHOSPHOKINASE"/>
    <property type="match status" value="1"/>
</dbReference>
<dbReference type="PROSITE" id="PS51462">
    <property type="entry name" value="NUDIX"/>
    <property type="match status" value="1"/>
</dbReference>
<dbReference type="FunFam" id="3.90.79.10:FF:000019">
    <property type="entry name" value="Thiamin pyrophosphokinase, putative"/>
    <property type="match status" value="1"/>
</dbReference>
<reference evidence="2" key="1">
    <citation type="submission" date="2022-07" db="EMBL/GenBank/DDBJ databases">
        <title>Phylogenomic reconstructions and comparative analyses of Kickxellomycotina fungi.</title>
        <authorList>
            <person name="Reynolds N.K."/>
            <person name="Stajich J.E."/>
            <person name="Barry K."/>
            <person name="Grigoriev I.V."/>
            <person name="Crous P."/>
            <person name="Smith M.E."/>
        </authorList>
    </citation>
    <scope>NUCLEOTIDE SEQUENCE</scope>
    <source>
        <strain evidence="2">RSA 861</strain>
    </source>
</reference>
<feature type="domain" description="Nudix hydrolase" evidence="1">
    <location>
        <begin position="178"/>
        <end position="319"/>
    </location>
</feature>
<comment type="caution">
    <text evidence="2">The sequence shown here is derived from an EMBL/GenBank/DDBJ whole genome shotgun (WGS) entry which is preliminary data.</text>
</comment>
<name>A0A9W7ZVK7_9FUNG</name>
<dbReference type="CDD" id="cd03676">
    <property type="entry name" value="NUDIX_Tnr3_like"/>
    <property type="match status" value="1"/>
</dbReference>
<organism evidence="2 4">
    <name type="scientific">Tieghemiomyces parasiticus</name>
    <dbReference type="NCBI Taxonomy" id="78921"/>
    <lineage>
        <taxon>Eukaryota</taxon>
        <taxon>Fungi</taxon>
        <taxon>Fungi incertae sedis</taxon>
        <taxon>Zoopagomycota</taxon>
        <taxon>Kickxellomycotina</taxon>
        <taxon>Dimargaritomycetes</taxon>
        <taxon>Dimargaritales</taxon>
        <taxon>Dimargaritaceae</taxon>
        <taxon>Tieghemiomyces</taxon>
    </lineage>
</organism>
<dbReference type="InterPro" id="IPR015797">
    <property type="entry name" value="NUDIX_hydrolase-like_dom_sf"/>
</dbReference>
<proteinExistence type="predicted"/>
<sequence length="355" mass="39863">MGEFANLLEVCQACDNVTYPFTTKEYPTEDERPVPFTFRTVDRDQERLIGYIDAAFVPAFLRTAQKFTSASDVPFEFFTAHRDTPETHQPVELEADSEPLLGVGEYYAKVLLANHLKSFEERTRVFHQFILALRASGFFPCLEGWRNEQLPVYGEDTYPKRAAFTMERAATPIFGIMTYGVHVNGYHRTPDGALRMWIARRSATKPTYPSMLDNVVAGGITFGDGVLGSVIKECHEEASLPATIAMRAQPVGTVTYYSSTVRGMQPEVQFAFDLEIPADYPLRPCDGEVQAFYLMDMDELRAKLLAGEFKPNSALLAIDFMVRHALITPENEPDYLEIIASLHRSPPFPGPSFAS</sequence>
<protein>
    <recommendedName>
        <fullName evidence="1">Nudix hydrolase domain-containing protein</fullName>
    </recommendedName>
</protein>
<dbReference type="Pfam" id="PF15916">
    <property type="entry name" value="DUF4743"/>
    <property type="match status" value="1"/>
</dbReference>
<evidence type="ECO:0000313" key="3">
    <source>
        <dbReference type="EMBL" id="KAJ1927401.1"/>
    </source>
</evidence>
<dbReference type="PANTHER" id="PTHR13622:SF8">
    <property type="entry name" value="THIAMIN PYROPHOSPHOKINASE 1"/>
    <property type="match status" value="1"/>
</dbReference>
<gene>
    <name evidence="3" type="ORF">IWQ60_002951</name>
    <name evidence="2" type="ORF">IWQ60_010070</name>
</gene>
<dbReference type="InterPro" id="IPR031804">
    <property type="entry name" value="DUF4743"/>
</dbReference>
<evidence type="ECO:0000259" key="1">
    <source>
        <dbReference type="PROSITE" id="PS51462"/>
    </source>
</evidence>
<dbReference type="EMBL" id="JANBPT010000915">
    <property type="protein sequence ID" value="KAJ1911591.1"/>
    <property type="molecule type" value="Genomic_DNA"/>
</dbReference>
<dbReference type="GO" id="GO:0044715">
    <property type="term" value="F:8-oxo-dGDP phosphatase activity"/>
    <property type="evidence" value="ECO:0007669"/>
    <property type="project" value="UniProtKB-ARBA"/>
</dbReference>
<evidence type="ECO:0000313" key="2">
    <source>
        <dbReference type="EMBL" id="KAJ1911591.1"/>
    </source>
</evidence>
<dbReference type="Gene3D" id="3.90.79.10">
    <property type="entry name" value="Nucleoside Triphosphate Pyrophosphohydrolase"/>
    <property type="match status" value="1"/>
</dbReference>
<keyword evidence="4" id="KW-1185">Reference proteome</keyword>
<dbReference type="AlphaFoldDB" id="A0A9W7ZVK7"/>
<evidence type="ECO:0000313" key="4">
    <source>
        <dbReference type="Proteomes" id="UP001150569"/>
    </source>
</evidence>
<accession>A0A9W7ZVK7</accession>
<dbReference type="OrthoDB" id="10261522at2759"/>